<keyword evidence="2" id="KW-0784">Thiamine biosynthesis</keyword>
<evidence type="ECO:0000313" key="9">
    <source>
        <dbReference type="Proteomes" id="UP000217785"/>
    </source>
</evidence>
<dbReference type="EC" id="1.4.3.19" evidence="5"/>
<dbReference type="SUPFAM" id="SSF51905">
    <property type="entry name" value="FAD/NAD(P)-binding domain"/>
    <property type="match status" value="1"/>
</dbReference>
<dbReference type="Gene3D" id="3.50.50.60">
    <property type="entry name" value="FAD/NAD(P)-binding domain"/>
    <property type="match status" value="1"/>
</dbReference>
<evidence type="ECO:0000256" key="1">
    <source>
        <dbReference type="ARBA" id="ARBA00004948"/>
    </source>
</evidence>
<reference evidence="9" key="1">
    <citation type="submission" date="2017-07" db="EMBL/GenBank/DDBJ databases">
        <title>Draft genome sequence of Effusibacillus lacus strain skLN1.</title>
        <authorList>
            <person name="Watanabe M."/>
            <person name="Kojima H."/>
            <person name="Fukui M."/>
        </authorList>
    </citation>
    <scope>NUCLEOTIDE SEQUENCE [LARGE SCALE GENOMIC DNA]</scope>
    <source>
        <strain evidence="9">skLN1</strain>
    </source>
</reference>
<evidence type="ECO:0000256" key="6">
    <source>
        <dbReference type="SAM" id="Phobius"/>
    </source>
</evidence>
<evidence type="ECO:0000256" key="5">
    <source>
        <dbReference type="ARBA" id="ARBA00050018"/>
    </source>
</evidence>
<dbReference type="EMBL" id="BDUF01000033">
    <property type="protein sequence ID" value="GAX89895.1"/>
    <property type="molecule type" value="Genomic_DNA"/>
</dbReference>
<evidence type="ECO:0000259" key="7">
    <source>
        <dbReference type="Pfam" id="PF01266"/>
    </source>
</evidence>
<dbReference type="GO" id="GO:0005737">
    <property type="term" value="C:cytoplasm"/>
    <property type="evidence" value="ECO:0007669"/>
    <property type="project" value="TreeGrafter"/>
</dbReference>
<keyword evidence="9" id="KW-1185">Reference proteome</keyword>
<keyword evidence="6" id="KW-0472">Membrane</keyword>
<dbReference type="InterPro" id="IPR006076">
    <property type="entry name" value="FAD-dep_OxRdtase"/>
</dbReference>
<dbReference type="Gene3D" id="3.30.9.10">
    <property type="entry name" value="D-Amino Acid Oxidase, subunit A, domain 2"/>
    <property type="match status" value="1"/>
</dbReference>
<keyword evidence="6" id="KW-0812">Transmembrane</keyword>
<dbReference type="SUPFAM" id="SSF54373">
    <property type="entry name" value="FAD-linked reductases, C-terminal domain"/>
    <property type="match status" value="1"/>
</dbReference>
<dbReference type="PANTHER" id="PTHR13847">
    <property type="entry name" value="SARCOSINE DEHYDROGENASE-RELATED"/>
    <property type="match status" value="1"/>
</dbReference>
<dbReference type="InterPro" id="IPR012727">
    <property type="entry name" value="Gly_oxidase_ThiO"/>
</dbReference>
<protein>
    <recommendedName>
        <fullName evidence="5">glycine oxidase</fullName>
        <ecNumber evidence="5">1.4.3.19</ecNumber>
    </recommendedName>
</protein>
<feature type="domain" description="FAD dependent oxidoreductase" evidence="7">
    <location>
        <begin position="6"/>
        <end position="351"/>
    </location>
</feature>
<dbReference type="GO" id="GO:0009229">
    <property type="term" value="P:thiamine diphosphate biosynthetic process"/>
    <property type="evidence" value="ECO:0007669"/>
    <property type="project" value="UniProtKB-UniPathway"/>
</dbReference>
<dbReference type="RefSeq" id="WP_165912682.1">
    <property type="nucleotide sequence ID" value="NZ_BDUF01000033.1"/>
</dbReference>
<name>A0A292YN21_9BACL</name>
<dbReference type="Proteomes" id="UP000217785">
    <property type="component" value="Unassembled WGS sequence"/>
</dbReference>
<evidence type="ECO:0000256" key="4">
    <source>
        <dbReference type="ARBA" id="ARBA00049872"/>
    </source>
</evidence>
<evidence type="ECO:0000313" key="8">
    <source>
        <dbReference type="EMBL" id="GAX89895.1"/>
    </source>
</evidence>
<dbReference type="GO" id="GO:0009228">
    <property type="term" value="P:thiamine biosynthetic process"/>
    <property type="evidence" value="ECO:0007669"/>
    <property type="project" value="UniProtKB-KW"/>
</dbReference>
<gene>
    <name evidence="8" type="ORF">EFBL_1520</name>
</gene>
<dbReference type="PROSITE" id="PS51257">
    <property type="entry name" value="PROKAR_LIPOPROTEIN"/>
    <property type="match status" value="1"/>
</dbReference>
<dbReference type="UniPathway" id="UPA00060"/>
<dbReference type="GO" id="GO:0050660">
    <property type="term" value="F:flavin adenine dinucleotide binding"/>
    <property type="evidence" value="ECO:0007669"/>
    <property type="project" value="InterPro"/>
</dbReference>
<dbReference type="Pfam" id="PF01266">
    <property type="entry name" value="DAO"/>
    <property type="match status" value="1"/>
</dbReference>
<comment type="caution">
    <text evidence="8">The sequence shown here is derived from an EMBL/GenBank/DDBJ whole genome shotgun (WGS) entry which is preliminary data.</text>
</comment>
<keyword evidence="6" id="KW-1133">Transmembrane helix</keyword>
<comment type="catalytic activity">
    <reaction evidence="4">
        <text>glycine + O2 + H2O = glyoxylate + H2O2 + NH4(+)</text>
        <dbReference type="Rhea" id="RHEA:11532"/>
        <dbReference type="ChEBI" id="CHEBI:15377"/>
        <dbReference type="ChEBI" id="CHEBI:15379"/>
        <dbReference type="ChEBI" id="CHEBI:16240"/>
        <dbReference type="ChEBI" id="CHEBI:28938"/>
        <dbReference type="ChEBI" id="CHEBI:36655"/>
        <dbReference type="ChEBI" id="CHEBI:57305"/>
        <dbReference type="EC" id="1.4.3.19"/>
    </reaction>
</comment>
<keyword evidence="3" id="KW-0560">Oxidoreductase</keyword>
<evidence type="ECO:0000256" key="2">
    <source>
        <dbReference type="ARBA" id="ARBA00022977"/>
    </source>
</evidence>
<sequence>MKSTHDVCIVGGGVIGCAIAFFAARKGFRPLVIERNELGSQSTQAGAGMLGAQVEMEKPDALYRLGIASRDMYKDLQAELKEISGIDIELQTAGILRLAVSEDDRNQLLARQKWQTEEGQRAIWLEDEELRKEAGDLFGSTYGALYLPDDHQVRNQALLQALVASATKLGAKFVQHTEMTGIILQGDTVKGITTPHGQIAVDAVILAAGAWTGILSRHCGVELPVFPVKGQAIMAESRSPVTPFTVFTHGTYMLPKLTGHIYIGATMERCGFDKTPSLEGAARLLSRAAEIMPPLGKLGVHSHLVGLRPGSEDGYPFFGELPGIKGLYTATGHLRNGVLLAPITGAILADLLSEKVSGIDLAPFSVNRLL</sequence>
<evidence type="ECO:0000256" key="3">
    <source>
        <dbReference type="ARBA" id="ARBA00023002"/>
    </source>
</evidence>
<dbReference type="PANTHER" id="PTHR13847:SF289">
    <property type="entry name" value="GLYCINE OXIDASE"/>
    <property type="match status" value="1"/>
</dbReference>
<dbReference type="NCBIfam" id="TIGR02352">
    <property type="entry name" value="thiamin_ThiO"/>
    <property type="match status" value="1"/>
</dbReference>
<comment type="pathway">
    <text evidence="1">Cofactor biosynthesis; thiamine diphosphate biosynthesis.</text>
</comment>
<proteinExistence type="predicted"/>
<organism evidence="8 9">
    <name type="scientific">Effusibacillus lacus</name>
    <dbReference type="NCBI Taxonomy" id="1348429"/>
    <lineage>
        <taxon>Bacteria</taxon>
        <taxon>Bacillati</taxon>
        <taxon>Bacillota</taxon>
        <taxon>Bacilli</taxon>
        <taxon>Bacillales</taxon>
        <taxon>Alicyclobacillaceae</taxon>
        <taxon>Effusibacillus</taxon>
    </lineage>
</organism>
<dbReference type="GO" id="GO:0043799">
    <property type="term" value="F:glycine oxidase activity"/>
    <property type="evidence" value="ECO:0007669"/>
    <property type="project" value="UniProtKB-EC"/>
</dbReference>
<accession>A0A292YN21</accession>
<dbReference type="InterPro" id="IPR036188">
    <property type="entry name" value="FAD/NAD-bd_sf"/>
</dbReference>
<dbReference type="AlphaFoldDB" id="A0A292YN21"/>
<feature type="transmembrane region" description="Helical" evidence="6">
    <location>
        <begin position="7"/>
        <end position="24"/>
    </location>
</feature>